<dbReference type="Proteomes" id="UP000324585">
    <property type="component" value="Unassembled WGS sequence"/>
</dbReference>
<organism evidence="7 8">
    <name type="scientific">Porphyridium purpureum</name>
    <name type="common">Red alga</name>
    <name type="synonym">Porphyridium cruentum</name>
    <dbReference type="NCBI Taxonomy" id="35688"/>
    <lineage>
        <taxon>Eukaryota</taxon>
        <taxon>Rhodophyta</taxon>
        <taxon>Bangiophyceae</taxon>
        <taxon>Porphyridiales</taxon>
        <taxon>Porphyridiaceae</taxon>
        <taxon>Porphyridium</taxon>
    </lineage>
</organism>
<evidence type="ECO:0000256" key="3">
    <source>
        <dbReference type="ARBA" id="ARBA00023163"/>
    </source>
</evidence>
<evidence type="ECO:0000256" key="6">
    <source>
        <dbReference type="ARBA" id="ARBA00040136"/>
    </source>
</evidence>
<dbReference type="Pfam" id="PF02269">
    <property type="entry name" value="TFIID-18kDa"/>
    <property type="match status" value="1"/>
</dbReference>
<comment type="subcellular location">
    <subcellularLocation>
        <location evidence="1">Nucleus</location>
    </subcellularLocation>
</comment>
<comment type="similarity">
    <text evidence="5">Belongs to the TAF13 family.</text>
</comment>
<name>A0A5J4Z1N7_PORPP</name>
<evidence type="ECO:0000256" key="1">
    <source>
        <dbReference type="ARBA" id="ARBA00004123"/>
    </source>
</evidence>
<dbReference type="InterPro" id="IPR003195">
    <property type="entry name" value="TFIID_TAF13"/>
</dbReference>
<keyword evidence="2" id="KW-0805">Transcription regulation</keyword>
<dbReference type="GO" id="GO:0006366">
    <property type="term" value="P:transcription by RNA polymerase II"/>
    <property type="evidence" value="ECO:0007669"/>
    <property type="project" value="InterPro"/>
</dbReference>
<evidence type="ECO:0000313" key="8">
    <source>
        <dbReference type="Proteomes" id="UP000324585"/>
    </source>
</evidence>
<accession>A0A5J4Z1N7</accession>
<dbReference type="AlphaFoldDB" id="A0A5J4Z1N7"/>
<dbReference type="GO" id="GO:0003743">
    <property type="term" value="F:translation initiation factor activity"/>
    <property type="evidence" value="ECO:0007669"/>
    <property type="project" value="UniProtKB-KW"/>
</dbReference>
<dbReference type="OMA" id="CERAMNV"/>
<dbReference type="SUPFAM" id="SSF47113">
    <property type="entry name" value="Histone-fold"/>
    <property type="match status" value="1"/>
</dbReference>
<comment type="caution">
    <text evidence="7">The sequence shown here is derived from an EMBL/GenBank/DDBJ whole genome shotgun (WGS) entry which is preliminary data.</text>
</comment>
<sequence>MEGLVGGENTDGASRCVSGTTGRKTLPRIFAQELRGMMYGFGDAVRPSKAAVDMMEEILLDHLFNLVSKTTEVAHIRKRDRPDITDVKFVIRRDRRRTQRVRYLLQMKASIDGATSMKELAMVAGEEVPGAPPKV</sequence>
<keyword evidence="3" id="KW-0804">Transcription</keyword>
<dbReference type="Gene3D" id="1.10.20.10">
    <property type="entry name" value="Histone, subunit A"/>
    <property type="match status" value="1"/>
</dbReference>
<proteinExistence type="inferred from homology"/>
<reference evidence="8" key="1">
    <citation type="journal article" date="2019" name="Nat. Commun.">
        <title>Expansion of phycobilisome linker gene families in mesophilic red algae.</title>
        <authorList>
            <person name="Lee J."/>
            <person name="Kim D."/>
            <person name="Bhattacharya D."/>
            <person name="Yoon H.S."/>
        </authorList>
    </citation>
    <scope>NUCLEOTIDE SEQUENCE [LARGE SCALE GENOMIC DNA]</scope>
    <source>
        <strain evidence="8">CCMP 1328</strain>
    </source>
</reference>
<dbReference type="EMBL" id="VRMN01000002">
    <property type="protein sequence ID" value="KAA8497255.1"/>
    <property type="molecule type" value="Genomic_DNA"/>
</dbReference>
<protein>
    <recommendedName>
        <fullName evidence="6">Transcription initiation factor TFIID subunit 13</fullName>
    </recommendedName>
</protein>
<keyword evidence="7" id="KW-0396">Initiation factor</keyword>
<evidence type="ECO:0000256" key="4">
    <source>
        <dbReference type="ARBA" id="ARBA00023242"/>
    </source>
</evidence>
<dbReference type="GO" id="GO:0046982">
    <property type="term" value="F:protein heterodimerization activity"/>
    <property type="evidence" value="ECO:0007669"/>
    <property type="project" value="InterPro"/>
</dbReference>
<dbReference type="PANTHER" id="PTHR11380">
    <property type="entry name" value="TRANSCRIPTION INITIATION FACTOR TFIID/SUPT3-RELATED"/>
    <property type="match status" value="1"/>
</dbReference>
<keyword evidence="4" id="KW-0539">Nucleus</keyword>
<evidence type="ECO:0000313" key="7">
    <source>
        <dbReference type="EMBL" id="KAA8497255.1"/>
    </source>
</evidence>
<evidence type="ECO:0000256" key="2">
    <source>
        <dbReference type="ARBA" id="ARBA00023015"/>
    </source>
</evidence>
<dbReference type="InterPro" id="IPR009072">
    <property type="entry name" value="Histone-fold"/>
</dbReference>
<gene>
    <name evidence="7" type="ORF">FVE85_0984</name>
</gene>
<evidence type="ECO:0000256" key="5">
    <source>
        <dbReference type="ARBA" id="ARBA00038392"/>
    </source>
</evidence>
<dbReference type="OrthoDB" id="10266074at2759"/>
<dbReference type="GO" id="GO:0005634">
    <property type="term" value="C:nucleus"/>
    <property type="evidence" value="ECO:0007669"/>
    <property type="project" value="UniProtKB-SubCell"/>
</dbReference>
<keyword evidence="7" id="KW-0648">Protein biosynthesis</keyword>
<keyword evidence="8" id="KW-1185">Reference proteome</keyword>
<dbReference type="PANTHER" id="PTHR11380:SF5">
    <property type="entry name" value="TRANSCRIPTION INITIATION FACTOR TFIID SUBUNIT 13"/>
    <property type="match status" value="1"/>
</dbReference>